<feature type="region of interest" description="Disordered" evidence="2">
    <location>
        <begin position="153"/>
        <end position="185"/>
    </location>
</feature>
<gene>
    <name evidence="3" type="ORF">DY000_02016304</name>
</gene>
<feature type="compositionally biased region" description="Low complexity" evidence="2">
    <location>
        <begin position="410"/>
        <end position="421"/>
    </location>
</feature>
<feature type="coiled-coil region" evidence="1">
    <location>
        <begin position="125"/>
        <end position="152"/>
    </location>
</feature>
<evidence type="ECO:0000256" key="1">
    <source>
        <dbReference type="SAM" id="Coils"/>
    </source>
</evidence>
<feature type="region of interest" description="Disordered" evidence="2">
    <location>
        <begin position="280"/>
        <end position="300"/>
    </location>
</feature>
<evidence type="ECO:0000313" key="3">
    <source>
        <dbReference type="EMBL" id="KAF3565751.1"/>
    </source>
</evidence>
<feature type="region of interest" description="Disordered" evidence="2">
    <location>
        <begin position="394"/>
        <end position="427"/>
    </location>
</feature>
<accession>A0ABQ7CZZ9</accession>
<comment type="caution">
    <text evidence="3">The sequence shown here is derived from an EMBL/GenBank/DDBJ whole genome shotgun (WGS) entry which is preliminary data.</text>
</comment>
<feature type="compositionally biased region" description="Basic and acidic residues" evidence="2">
    <location>
        <begin position="153"/>
        <end position="163"/>
    </location>
</feature>
<feature type="region of interest" description="Disordered" evidence="2">
    <location>
        <begin position="1"/>
        <end position="20"/>
    </location>
</feature>
<dbReference type="Proteomes" id="UP000266723">
    <property type="component" value="Unassembled WGS sequence"/>
</dbReference>
<evidence type="ECO:0000313" key="4">
    <source>
        <dbReference type="Proteomes" id="UP000266723"/>
    </source>
</evidence>
<keyword evidence="1" id="KW-0175">Coiled coil</keyword>
<reference evidence="3 4" key="1">
    <citation type="journal article" date="2020" name="BMC Genomics">
        <title>Intraspecific diversification of the crop wild relative Brassica cretica Lam. using demographic model selection.</title>
        <authorList>
            <person name="Kioukis A."/>
            <person name="Michalopoulou V.A."/>
            <person name="Briers L."/>
            <person name="Pirintsos S."/>
            <person name="Studholme D.J."/>
            <person name="Pavlidis P."/>
            <person name="Sarris P.F."/>
        </authorList>
    </citation>
    <scope>NUCLEOTIDE SEQUENCE [LARGE SCALE GENOMIC DNA]</scope>
    <source>
        <strain evidence="4">cv. PFS-1207/04</strain>
    </source>
</reference>
<keyword evidence="4" id="KW-1185">Reference proteome</keyword>
<proteinExistence type="predicted"/>
<protein>
    <submittedName>
        <fullName evidence="3">Uncharacterized protein</fullName>
    </submittedName>
</protein>
<feature type="compositionally biased region" description="Polar residues" evidence="2">
    <location>
        <begin position="167"/>
        <end position="185"/>
    </location>
</feature>
<dbReference type="EMBL" id="QGKV02000759">
    <property type="protein sequence ID" value="KAF3565751.1"/>
    <property type="molecule type" value="Genomic_DNA"/>
</dbReference>
<name>A0ABQ7CZZ9_BRACR</name>
<organism evidence="3 4">
    <name type="scientific">Brassica cretica</name>
    <name type="common">Mustard</name>
    <dbReference type="NCBI Taxonomy" id="69181"/>
    <lineage>
        <taxon>Eukaryota</taxon>
        <taxon>Viridiplantae</taxon>
        <taxon>Streptophyta</taxon>
        <taxon>Embryophyta</taxon>
        <taxon>Tracheophyta</taxon>
        <taxon>Spermatophyta</taxon>
        <taxon>Magnoliopsida</taxon>
        <taxon>eudicotyledons</taxon>
        <taxon>Gunneridae</taxon>
        <taxon>Pentapetalae</taxon>
        <taxon>rosids</taxon>
        <taxon>malvids</taxon>
        <taxon>Brassicales</taxon>
        <taxon>Brassicaceae</taxon>
        <taxon>Brassiceae</taxon>
        <taxon>Brassica</taxon>
    </lineage>
</organism>
<feature type="compositionally biased region" description="Polar residues" evidence="2">
    <location>
        <begin position="394"/>
        <end position="408"/>
    </location>
</feature>
<sequence length="484" mass="54490">MKRGFLGPSKKEPSGLRTIRKSTREVSIDILQATVIDKVNQKSIDRNTTPSIEVLILSPDKNEVLRDEEGRARNSAGQLIHTDRPWILPTFCHELHMRVRCLAMDGDLPTVNQHPVADVMFVLLKSRLSASLEEAVEEMKDYRSKLQHWDERHGIGEPRRATEAETSDPTSTLIDTTPATSINTNTSMSIDISTSESIDIGTSETIDTDFCHRSIPLEIPERSSCPQDIANSTHKSTDVSSCSPSPDVEKEITIEDFFKLEEFLELEDGEKLEDLYSKKKLDDDQHTSRGDLETSKAIIDRHQPDEIDRHPPHRPPIWTEEAAGFHKKVKRIHDPVKIVVPCAVFEAETSIPPDRSMQFSSYIVVLDDHPHVEASHRGLRFRDEVDKGPAEATSIDTDLIPSNDTNKPASIDITTSPSTDTGRVSEQKEFDVCRNLRDGDTTTRSDKKSRMRSKCISKPFAKLSALLIAEMIDNREESMEEAFT</sequence>
<evidence type="ECO:0000256" key="2">
    <source>
        <dbReference type="SAM" id="MobiDB-lite"/>
    </source>
</evidence>